<feature type="region of interest" description="Disordered" evidence="1">
    <location>
        <begin position="267"/>
        <end position="289"/>
    </location>
</feature>
<dbReference type="RefSeq" id="WP_195133293.1">
    <property type="nucleotide sequence ID" value="NZ_JADLQX010000037.1"/>
</dbReference>
<evidence type="ECO:0000313" key="3">
    <source>
        <dbReference type="Proteomes" id="UP000702209"/>
    </source>
</evidence>
<reference evidence="2 3" key="1">
    <citation type="submission" date="2020-10" db="EMBL/GenBank/DDBJ databases">
        <title>Identification of Nocardia species via Next-generation sequencing and recognition of intraspecies genetic diversity.</title>
        <authorList>
            <person name="Li P."/>
            <person name="Li P."/>
            <person name="Lu B."/>
        </authorList>
    </citation>
    <scope>NUCLEOTIDE SEQUENCE [LARGE SCALE GENOMIC DNA]</scope>
    <source>
        <strain evidence="2 3">BJ06-0157</strain>
    </source>
</reference>
<dbReference type="Proteomes" id="UP000702209">
    <property type="component" value="Unassembled WGS sequence"/>
</dbReference>
<dbReference type="EMBL" id="JADLQX010000037">
    <property type="protein sequence ID" value="MBF6302096.1"/>
    <property type="molecule type" value="Genomic_DNA"/>
</dbReference>
<accession>A0ABS0D0C1</accession>
<evidence type="ECO:0000313" key="2">
    <source>
        <dbReference type="EMBL" id="MBF6302096.1"/>
    </source>
</evidence>
<proteinExistence type="predicted"/>
<feature type="compositionally biased region" description="Polar residues" evidence="1">
    <location>
        <begin position="268"/>
        <end position="282"/>
    </location>
</feature>
<organism evidence="2 3">
    <name type="scientific">Nocardia amamiensis</name>
    <dbReference type="NCBI Taxonomy" id="404578"/>
    <lineage>
        <taxon>Bacteria</taxon>
        <taxon>Bacillati</taxon>
        <taxon>Actinomycetota</taxon>
        <taxon>Actinomycetes</taxon>
        <taxon>Mycobacteriales</taxon>
        <taxon>Nocardiaceae</taxon>
        <taxon>Nocardia</taxon>
    </lineage>
</organism>
<protein>
    <recommendedName>
        <fullName evidence="4">DUF222 domain-containing protein</fullName>
    </recommendedName>
</protein>
<gene>
    <name evidence="2" type="ORF">IU459_31810</name>
</gene>
<evidence type="ECO:0000256" key="1">
    <source>
        <dbReference type="SAM" id="MobiDB-lite"/>
    </source>
</evidence>
<evidence type="ECO:0008006" key="4">
    <source>
        <dbReference type="Google" id="ProtNLM"/>
    </source>
</evidence>
<keyword evidence="3" id="KW-1185">Reference proteome</keyword>
<name>A0ABS0D0C1_9NOCA</name>
<comment type="caution">
    <text evidence="2">The sequence shown here is derived from an EMBL/GenBank/DDBJ whole genome shotgun (WGS) entry which is preliminary data.</text>
</comment>
<sequence length="333" mass="35233">MDERIEAWARETPAAERTSGPTIEDLGGLEEIVAQADYFITGPFLGYLVTAAGRDTDIGLTPALADTIVAGLATSTRHAAFAEAADSLAARPHLARLLGKPVTRALLARITAAGEVTEDPAIALIGAESAECLLQLSLAKVTTVAQLAGKLDEVTEDVAALPEEFAVRIPRLLGVLDAHLPGVGMRQALERCLPYGHTFRDAAFELALSDLRSALEQHDYQAIAARMSDVRSQLLVLTETDSGRLDATIYLAAIEGLLGLSAPDARSGSRQQQLSCTRTSSGIGHGECGPIPRRGVAHVRTILRHGQSSLPCWTMLHGTWGGTTPGTTTDTPF</sequence>